<comment type="similarity">
    <text evidence="1">In the C-terminal section; belongs to the class-I pyridoxal-phosphate-dependent aminotransferase family.</text>
</comment>
<reference evidence="7 8" key="1">
    <citation type="submission" date="2018-09" db="EMBL/GenBank/DDBJ databases">
        <authorList>
            <person name="Zhu H."/>
        </authorList>
    </citation>
    <scope>NUCLEOTIDE SEQUENCE [LARGE SCALE GENOMIC DNA]</scope>
    <source>
        <strain evidence="7 8">K2R10-39</strain>
    </source>
</reference>
<dbReference type="CDD" id="cd07377">
    <property type="entry name" value="WHTH_GntR"/>
    <property type="match status" value="1"/>
</dbReference>
<dbReference type="Pfam" id="PF00155">
    <property type="entry name" value="Aminotran_1_2"/>
    <property type="match status" value="1"/>
</dbReference>
<keyword evidence="5" id="KW-0804">Transcription</keyword>
<keyword evidence="7" id="KW-0808">Transferase</keyword>
<evidence type="ECO:0000313" key="7">
    <source>
        <dbReference type="EMBL" id="RJG06582.1"/>
    </source>
</evidence>
<keyword evidence="7" id="KW-0032">Aminotransferase</keyword>
<dbReference type="InterPro" id="IPR015421">
    <property type="entry name" value="PyrdxlP-dep_Trfase_major"/>
</dbReference>
<sequence length="490" mass="53552">MHLAQSLTALRLDPESSTPMFRQLYDAIKAAILSGQITPGVQLPPTREFALLLGVSRQTVLNAFSQLMAEGFLSGTIGKGTFVSHSLSIALTRGKPDVPAPHPAPLRPLSNRGQCFVGEKIRLNTHQGTPRPFRIGMPGIDVFPFDVWARLEARRWRRPVDPLGYGDPAGYRPLRELLAAYLRASRGVHCTAEQIIVTSGSQQALFLIATMLLAPGDAAWMEDPGYQGIGALLHAVQAKICPIPVDEQGISIAHGMAHHADAKLAYVTPSHQYPLGVTMSLQRRLELLDWAAKNRMWVVEDEYDSDYRYTGRPLASLQSLDRSGCVIYVGTLSKVLFPGLRLGYLVAPPALVEAFSQGKGVLDRHTAIVPQIVLSDFIAEGHFSRHIRRTREIYAERRTALLESLDAMLADEIRLGPTDAGLHIAGAFVNEHDDKAVAEAALRKGIEVRALSRFYATPDRSASGLLLGFATATPDDIRRGVATLKEVLKG</sequence>
<evidence type="ECO:0000256" key="5">
    <source>
        <dbReference type="ARBA" id="ARBA00023163"/>
    </source>
</evidence>
<protein>
    <submittedName>
        <fullName evidence="7">PLP-dependent aminotransferase family protein</fullName>
    </submittedName>
</protein>
<name>A0A418X2A3_9BURK</name>
<dbReference type="GO" id="GO:0003700">
    <property type="term" value="F:DNA-binding transcription factor activity"/>
    <property type="evidence" value="ECO:0007669"/>
    <property type="project" value="InterPro"/>
</dbReference>
<dbReference type="Gene3D" id="1.10.10.10">
    <property type="entry name" value="Winged helix-like DNA-binding domain superfamily/Winged helix DNA-binding domain"/>
    <property type="match status" value="1"/>
</dbReference>
<dbReference type="GO" id="GO:0003677">
    <property type="term" value="F:DNA binding"/>
    <property type="evidence" value="ECO:0007669"/>
    <property type="project" value="UniProtKB-KW"/>
</dbReference>
<evidence type="ECO:0000256" key="1">
    <source>
        <dbReference type="ARBA" id="ARBA00005384"/>
    </source>
</evidence>
<dbReference type="PRINTS" id="PR00035">
    <property type="entry name" value="HTHGNTR"/>
</dbReference>
<dbReference type="PANTHER" id="PTHR46577:SF1">
    <property type="entry name" value="HTH-TYPE TRANSCRIPTIONAL REGULATORY PROTEIN GABR"/>
    <property type="match status" value="1"/>
</dbReference>
<dbReference type="InterPro" id="IPR015424">
    <property type="entry name" value="PyrdxlP-dep_Trfase"/>
</dbReference>
<dbReference type="InterPro" id="IPR036390">
    <property type="entry name" value="WH_DNA-bd_sf"/>
</dbReference>
<evidence type="ECO:0000256" key="3">
    <source>
        <dbReference type="ARBA" id="ARBA00023015"/>
    </source>
</evidence>
<keyword evidence="2" id="KW-0663">Pyridoxal phosphate</keyword>
<proteinExistence type="inferred from homology"/>
<dbReference type="InterPro" id="IPR000524">
    <property type="entry name" value="Tscrpt_reg_HTH_GntR"/>
</dbReference>
<dbReference type="Gene3D" id="3.40.640.10">
    <property type="entry name" value="Type I PLP-dependent aspartate aminotransferase-like (Major domain)"/>
    <property type="match status" value="1"/>
</dbReference>
<evidence type="ECO:0000313" key="8">
    <source>
        <dbReference type="Proteomes" id="UP000285190"/>
    </source>
</evidence>
<accession>A0A418X2A3</accession>
<evidence type="ECO:0000256" key="4">
    <source>
        <dbReference type="ARBA" id="ARBA00023125"/>
    </source>
</evidence>
<dbReference type="EMBL" id="QYUN01000002">
    <property type="protein sequence ID" value="RJG06582.1"/>
    <property type="molecule type" value="Genomic_DNA"/>
</dbReference>
<comment type="caution">
    <text evidence="7">The sequence shown here is derived from an EMBL/GenBank/DDBJ whole genome shotgun (WGS) entry which is preliminary data.</text>
</comment>
<dbReference type="PROSITE" id="PS50949">
    <property type="entry name" value="HTH_GNTR"/>
    <property type="match status" value="1"/>
</dbReference>
<dbReference type="InterPro" id="IPR004839">
    <property type="entry name" value="Aminotransferase_I/II_large"/>
</dbReference>
<dbReference type="GO" id="GO:0008483">
    <property type="term" value="F:transaminase activity"/>
    <property type="evidence" value="ECO:0007669"/>
    <property type="project" value="UniProtKB-KW"/>
</dbReference>
<dbReference type="PANTHER" id="PTHR46577">
    <property type="entry name" value="HTH-TYPE TRANSCRIPTIONAL REGULATORY PROTEIN GABR"/>
    <property type="match status" value="1"/>
</dbReference>
<keyword evidence="3" id="KW-0805">Transcription regulation</keyword>
<evidence type="ECO:0000259" key="6">
    <source>
        <dbReference type="PROSITE" id="PS50949"/>
    </source>
</evidence>
<evidence type="ECO:0000256" key="2">
    <source>
        <dbReference type="ARBA" id="ARBA00022898"/>
    </source>
</evidence>
<dbReference type="GO" id="GO:0030170">
    <property type="term" value="F:pyridoxal phosphate binding"/>
    <property type="evidence" value="ECO:0007669"/>
    <property type="project" value="InterPro"/>
</dbReference>
<dbReference type="SUPFAM" id="SSF46785">
    <property type="entry name" value="Winged helix' DNA-binding domain"/>
    <property type="match status" value="1"/>
</dbReference>
<keyword evidence="4" id="KW-0238">DNA-binding</keyword>
<dbReference type="InterPro" id="IPR051446">
    <property type="entry name" value="HTH_trans_reg/aminotransferase"/>
</dbReference>
<dbReference type="Proteomes" id="UP000285190">
    <property type="component" value="Unassembled WGS sequence"/>
</dbReference>
<organism evidence="7 8">
    <name type="scientific">Noviherbaspirillum cavernae</name>
    <dbReference type="NCBI Taxonomy" id="2320862"/>
    <lineage>
        <taxon>Bacteria</taxon>
        <taxon>Pseudomonadati</taxon>
        <taxon>Pseudomonadota</taxon>
        <taxon>Betaproteobacteria</taxon>
        <taxon>Burkholderiales</taxon>
        <taxon>Oxalobacteraceae</taxon>
        <taxon>Noviherbaspirillum</taxon>
    </lineage>
</organism>
<dbReference type="InterPro" id="IPR036388">
    <property type="entry name" value="WH-like_DNA-bd_sf"/>
</dbReference>
<dbReference type="SMART" id="SM00345">
    <property type="entry name" value="HTH_GNTR"/>
    <property type="match status" value="1"/>
</dbReference>
<gene>
    <name evidence="7" type="ORF">D3870_11680</name>
</gene>
<dbReference type="RefSeq" id="WP_119739288.1">
    <property type="nucleotide sequence ID" value="NZ_QYUN01000002.1"/>
</dbReference>
<keyword evidence="8" id="KW-1185">Reference proteome</keyword>
<dbReference type="CDD" id="cd00609">
    <property type="entry name" value="AAT_like"/>
    <property type="match status" value="1"/>
</dbReference>
<dbReference type="SUPFAM" id="SSF53383">
    <property type="entry name" value="PLP-dependent transferases"/>
    <property type="match status" value="1"/>
</dbReference>
<dbReference type="AlphaFoldDB" id="A0A418X2A3"/>
<dbReference type="Pfam" id="PF00392">
    <property type="entry name" value="GntR"/>
    <property type="match status" value="1"/>
</dbReference>
<feature type="domain" description="HTH gntR-type" evidence="6">
    <location>
        <begin position="18"/>
        <end position="86"/>
    </location>
</feature>
<dbReference type="OrthoDB" id="9804020at2"/>